<dbReference type="GO" id="GO:0006302">
    <property type="term" value="P:double-strand break repair"/>
    <property type="evidence" value="ECO:0007669"/>
    <property type="project" value="TreeGrafter"/>
</dbReference>
<reference evidence="3" key="1">
    <citation type="submission" date="2013-12" db="EMBL/GenBank/DDBJ databases">
        <title>A Varibaculum cambriense genome reconstructed from a premature infant gut community with otherwise low bacterial novelty that shifts toward anaerobic metabolism during the third week of life.</title>
        <authorList>
            <person name="Brown C.T."/>
            <person name="Sharon I."/>
            <person name="Thomas B.C."/>
            <person name="Castelle C.J."/>
            <person name="Morowitz M.J."/>
            <person name="Banfield J.F."/>
        </authorList>
    </citation>
    <scope>NUCLEOTIDE SEQUENCE</scope>
</reference>
<dbReference type="Gene3D" id="1.20.1060.10">
    <property type="entry name" value="Taq DNA Polymerase, Chain T, domain 4"/>
    <property type="match status" value="1"/>
</dbReference>
<dbReference type="InterPro" id="IPR001098">
    <property type="entry name" value="DNA-dir_DNA_pol_A_palm_dom"/>
</dbReference>
<dbReference type="InterPro" id="IPR002298">
    <property type="entry name" value="DNA_polymerase_A"/>
</dbReference>
<dbReference type="EMBL" id="AZMM01009726">
    <property type="protein sequence ID" value="ETJ35967.1"/>
    <property type="molecule type" value="Genomic_DNA"/>
</dbReference>
<comment type="caution">
    <text evidence="3">The sequence shown here is derived from an EMBL/GenBank/DDBJ whole genome shotgun (WGS) entry which is preliminary data.</text>
</comment>
<dbReference type="SUPFAM" id="SSF56672">
    <property type="entry name" value="DNA/RNA polymerases"/>
    <property type="match status" value="1"/>
</dbReference>
<sequence>ERFSVPSIANGSVDVECVSMVKALLAMNEAACESARREELWSLYETIELPLIHTLVVMEKNGIYIDTEKLAETTARFKEELAQVQEEIYELAGETFNINSPKQLGVILFEKMKLPIIKKTKTGYST</sequence>
<evidence type="ECO:0000259" key="2">
    <source>
        <dbReference type="Pfam" id="PF00476"/>
    </source>
</evidence>
<dbReference type="GO" id="GO:0003677">
    <property type="term" value="F:DNA binding"/>
    <property type="evidence" value="ECO:0007669"/>
    <property type="project" value="InterPro"/>
</dbReference>
<proteinExistence type="predicted"/>
<name>W1Y0C3_9ZZZZ</name>
<accession>W1Y0C3</accession>
<dbReference type="AlphaFoldDB" id="W1Y0C3"/>
<dbReference type="PANTHER" id="PTHR10133:SF27">
    <property type="entry name" value="DNA POLYMERASE NU"/>
    <property type="match status" value="1"/>
</dbReference>
<feature type="domain" description="DNA-directed DNA polymerase family A palm" evidence="2">
    <location>
        <begin position="68"/>
        <end position="126"/>
    </location>
</feature>
<protein>
    <submittedName>
        <fullName evidence="3">DNA polymerase</fullName>
    </submittedName>
</protein>
<dbReference type="GO" id="GO:0006261">
    <property type="term" value="P:DNA-templated DNA replication"/>
    <property type="evidence" value="ECO:0007669"/>
    <property type="project" value="InterPro"/>
</dbReference>
<feature type="non-terminal residue" evidence="3">
    <location>
        <position position="126"/>
    </location>
</feature>
<dbReference type="InterPro" id="IPR043502">
    <property type="entry name" value="DNA/RNA_pol_sf"/>
</dbReference>
<evidence type="ECO:0000256" key="1">
    <source>
        <dbReference type="ARBA" id="ARBA00022705"/>
    </source>
</evidence>
<organism evidence="3">
    <name type="scientific">human gut metagenome</name>
    <dbReference type="NCBI Taxonomy" id="408170"/>
    <lineage>
        <taxon>unclassified sequences</taxon>
        <taxon>metagenomes</taxon>
        <taxon>organismal metagenomes</taxon>
    </lineage>
</organism>
<keyword evidence="1" id="KW-0235">DNA replication</keyword>
<evidence type="ECO:0000313" key="3">
    <source>
        <dbReference type="EMBL" id="ETJ35967.1"/>
    </source>
</evidence>
<feature type="non-terminal residue" evidence="3">
    <location>
        <position position="1"/>
    </location>
</feature>
<dbReference type="GO" id="GO:0003887">
    <property type="term" value="F:DNA-directed DNA polymerase activity"/>
    <property type="evidence" value="ECO:0007669"/>
    <property type="project" value="InterPro"/>
</dbReference>
<gene>
    <name evidence="3" type="ORF">Q604_UNBC09726G0001</name>
</gene>
<dbReference type="Pfam" id="PF00476">
    <property type="entry name" value="DNA_pol_A"/>
    <property type="match status" value="1"/>
</dbReference>
<dbReference type="PANTHER" id="PTHR10133">
    <property type="entry name" value="DNA POLYMERASE I"/>
    <property type="match status" value="1"/>
</dbReference>